<dbReference type="InterPro" id="IPR051554">
    <property type="entry name" value="Acetyltransferase_Eis"/>
</dbReference>
<proteinExistence type="predicted"/>
<organism evidence="2 3">
    <name type="scientific">Bacillus suaedaesalsae</name>
    <dbReference type="NCBI Taxonomy" id="2810349"/>
    <lineage>
        <taxon>Bacteria</taxon>
        <taxon>Bacillati</taxon>
        <taxon>Bacillota</taxon>
        <taxon>Bacilli</taxon>
        <taxon>Bacillales</taxon>
        <taxon>Bacillaceae</taxon>
        <taxon>Bacillus</taxon>
    </lineage>
</organism>
<evidence type="ECO:0000259" key="1">
    <source>
        <dbReference type="PROSITE" id="PS51186"/>
    </source>
</evidence>
<evidence type="ECO:0000313" key="3">
    <source>
        <dbReference type="Proteomes" id="UP001518925"/>
    </source>
</evidence>
<comment type="caution">
    <text evidence="2">The sequence shown here is derived from an EMBL/GenBank/DDBJ whole genome shotgun (WGS) entry which is preliminary data.</text>
</comment>
<dbReference type="Gene3D" id="3.40.630.30">
    <property type="match status" value="2"/>
</dbReference>
<dbReference type="Gene3D" id="3.30.1050.10">
    <property type="entry name" value="SCP2 sterol-binding domain"/>
    <property type="match status" value="1"/>
</dbReference>
<dbReference type="InterPro" id="IPR036527">
    <property type="entry name" value="SCP2_sterol-bd_dom_sf"/>
</dbReference>
<dbReference type="PANTHER" id="PTHR37817:SF1">
    <property type="entry name" value="N-ACETYLTRANSFERASE EIS"/>
    <property type="match status" value="1"/>
</dbReference>
<dbReference type="InterPro" id="IPR000182">
    <property type="entry name" value="GNAT_dom"/>
</dbReference>
<dbReference type="InterPro" id="IPR041380">
    <property type="entry name" value="Acetyltransf_17"/>
</dbReference>
<dbReference type="SUPFAM" id="SSF55729">
    <property type="entry name" value="Acyl-CoA N-acyltransferases (Nat)"/>
    <property type="match status" value="1"/>
</dbReference>
<sequence>MTEIRKLTLEEISSFIDIVTNAYTGIMENTKDSKERLINYYKDTQENNNTVQLYGAFRNGKLIGGMRLHSFEMNYENKKVKVGGVGLVAVDLLHKKEKVAKDLITYFIKTNEEANIPILALYPFRPDFYLKMGFGYGTKMNQYHILPDALASEGKKEHIRFVGNEESEQLFNCFNTFASRQHGMMYKQSFEMNRLLNDPGKRVIAFYKDQVLDSYMSFTFKKMSDTNFCLNNLVIDEMIYNSPEGLLALQSFLQSQGDQVNRIVLNTQDESFYHVLQDPRNHTNEMIPSVYHESHTSGVGIMYRMNDVSQLLEGKYVEAQACNVKISVIDMFMKETQELYLSVKEGQLFMSKHEEGEIQVTLDMASFSSLLMGSVDFSALYRYGKVQISAPLHVEVLSSIFKMDSKPICMTLF</sequence>
<accession>A0ABS2DPF0</accession>
<name>A0ABS2DPF0_9BACI</name>
<dbReference type="InterPro" id="IPR016181">
    <property type="entry name" value="Acyl_CoA_acyltransferase"/>
</dbReference>
<dbReference type="InterPro" id="IPR025559">
    <property type="entry name" value="Eis_dom"/>
</dbReference>
<gene>
    <name evidence="2" type="ORF">JR050_17925</name>
</gene>
<dbReference type="PANTHER" id="PTHR37817">
    <property type="entry name" value="N-ACETYLTRANSFERASE EIS"/>
    <property type="match status" value="1"/>
</dbReference>
<dbReference type="EMBL" id="JAFELM010000043">
    <property type="protein sequence ID" value="MBM6619543.1"/>
    <property type="molecule type" value="Genomic_DNA"/>
</dbReference>
<dbReference type="SUPFAM" id="SSF55718">
    <property type="entry name" value="SCP-like"/>
    <property type="match status" value="1"/>
</dbReference>
<dbReference type="Pfam" id="PF17668">
    <property type="entry name" value="Acetyltransf_17"/>
    <property type="match status" value="1"/>
</dbReference>
<protein>
    <submittedName>
        <fullName evidence="2">GNAT family N-acetyltransferase</fullName>
    </submittedName>
</protein>
<dbReference type="RefSeq" id="WP_204205018.1">
    <property type="nucleotide sequence ID" value="NZ_JAFELM010000043.1"/>
</dbReference>
<evidence type="ECO:0000313" key="2">
    <source>
        <dbReference type="EMBL" id="MBM6619543.1"/>
    </source>
</evidence>
<dbReference type="Proteomes" id="UP001518925">
    <property type="component" value="Unassembled WGS sequence"/>
</dbReference>
<reference evidence="2 3" key="1">
    <citation type="submission" date="2021-02" db="EMBL/GenBank/DDBJ databases">
        <title>Bacillus sp. RD4P76, an endophyte from a halophyte.</title>
        <authorList>
            <person name="Sun J.-Q."/>
        </authorList>
    </citation>
    <scope>NUCLEOTIDE SEQUENCE [LARGE SCALE GENOMIC DNA]</scope>
    <source>
        <strain evidence="2 3">RD4P76</strain>
    </source>
</reference>
<dbReference type="Pfam" id="PF13530">
    <property type="entry name" value="SCP2_2"/>
    <property type="match status" value="1"/>
</dbReference>
<feature type="domain" description="N-acetyltransferase" evidence="1">
    <location>
        <begin position="2"/>
        <end position="153"/>
    </location>
</feature>
<dbReference type="PROSITE" id="PS51186">
    <property type="entry name" value="GNAT"/>
    <property type="match status" value="1"/>
</dbReference>
<keyword evidence="3" id="KW-1185">Reference proteome</keyword>
<dbReference type="Pfam" id="PF13527">
    <property type="entry name" value="Acetyltransf_9"/>
    <property type="match status" value="1"/>
</dbReference>